<name>A0A1A8ZG07_PLAOA</name>
<dbReference type="GO" id="GO:0045145">
    <property type="term" value="F:single-stranded DNA 5'-3' DNA exonuclease activity"/>
    <property type="evidence" value="ECO:0007669"/>
    <property type="project" value="InterPro"/>
</dbReference>
<evidence type="ECO:0000256" key="1">
    <source>
        <dbReference type="ARBA" id="ARBA00009797"/>
    </source>
</evidence>
<feature type="compositionally biased region" description="Basic and acidic residues" evidence="2">
    <location>
        <begin position="385"/>
        <end position="423"/>
    </location>
</feature>
<dbReference type="EMBL" id="FLRE01000165">
    <property type="protein sequence ID" value="SBT42801.1"/>
    <property type="molecule type" value="Genomic_DNA"/>
</dbReference>
<dbReference type="FunFam" id="3.90.320.10:FF:000009">
    <property type="entry name" value="Exonuclease V, mitochondrial, putative"/>
    <property type="match status" value="1"/>
</dbReference>
<feature type="region of interest" description="Disordered" evidence="2">
    <location>
        <begin position="385"/>
        <end position="434"/>
    </location>
</feature>
<dbReference type="GO" id="GO:0036297">
    <property type="term" value="P:interstrand cross-link repair"/>
    <property type="evidence" value="ECO:0007669"/>
    <property type="project" value="TreeGrafter"/>
</dbReference>
<feature type="compositionally biased region" description="Basic and acidic residues" evidence="2">
    <location>
        <begin position="50"/>
        <end position="69"/>
    </location>
</feature>
<evidence type="ECO:0000313" key="3">
    <source>
        <dbReference type="EMBL" id="SBT42801.1"/>
    </source>
</evidence>
<proteinExistence type="inferred from homology"/>
<keyword evidence="3" id="KW-0378">Hydrolase</keyword>
<dbReference type="AlphaFoldDB" id="A0A1A8ZG07"/>
<evidence type="ECO:0000256" key="2">
    <source>
        <dbReference type="SAM" id="MobiDB-lite"/>
    </source>
</evidence>
<reference evidence="4" key="1">
    <citation type="submission" date="2016-05" db="EMBL/GenBank/DDBJ databases">
        <authorList>
            <person name="Naeem Raeece"/>
        </authorList>
    </citation>
    <scope>NUCLEOTIDE SEQUENCE [LARGE SCALE GENOMIC DNA]</scope>
</reference>
<sequence length="516" mass="61034">MRSCGGVPHYKLFNPTNGRKSAKSATSPSNHPVVFNMLTTFNVIWKKEEGEKREKSSNEIDVGEDKKETSSTVSDFETMINDVEDLIEEQQINETEKLYRESKCPNEKFNKKNKLSITDLSSQLWCEQQLELVLTTGKKRETEAMRLGIERHEILEKEDHKIINVEVNTREESLGYRLLNTITLLGQLYEYKKAREIWVFGVIRNYVLRGIIDELRIEYDNVSRREYLIISDTKTRKEKKEPSLAQKRTSAIQVQTYCLLLQHLKNGKANYEKLLEIYECDPLFEFTSIDLVKYKNLKNLCKVVNHLFLKLPKIKEEMEIVYEHKGVEFSRNLIPYFYQSTLYTINFLLDYWDGKRSSDVVENSDKWKCKFCDFVRNCVRRPAEKMPSRKDAQQKKYPAEKTPSRKDTRQKRRPAEKTPGRKDARQKRRPAGKMTLPPCGYVNYFWATDEPPPFHFFQKFSLQFCSFYDPLRYNPPVHNRKGVQHTICTQVKNAKTLFLIISLFLLYYKKLFNHFF</sequence>
<feature type="region of interest" description="Disordered" evidence="2">
    <location>
        <begin position="1"/>
        <end position="31"/>
    </location>
</feature>
<organism evidence="3 4">
    <name type="scientific">Plasmodium ovale wallikeri</name>
    <dbReference type="NCBI Taxonomy" id="864142"/>
    <lineage>
        <taxon>Eukaryota</taxon>
        <taxon>Sar</taxon>
        <taxon>Alveolata</taxon>
        <taxon>Apicomplexa</taxon>
        <taxon>Aconoidasida</taxon>
        <taxon>Haemosporida</taxon>
        <taxon>Plasmodiidae</taxon>
        <taxon>Plasmodium</taxon>
        <taxon>Plasmodium (Plasmodium)</taxon>
    </lineage>
</organism>
<dbReference type="PANTHER" id="PTHR14464:SF4">
    <property type="entry name" value="EXONUCLEASE V"/>
    <property type="match status" value="1"/>
</dbReference>
<protein>
    <submittedName>
        <fullName evidence="3">Exonuclease V, mitochondrial, putative</fullName>
    </submittedName>
</protein>
<dbReference type="GO" id="GO:0005634">
    <property type="term" value="C:nucleus"/>
    <property type="evidence" value="ECO:0007669"/>
    <property type="project" value="TreeGrafter"/>
</dbReference>
<dbReference type="InterPro" id="IPR011604">
    <property type="entry name" value="PDDEXK-like_dom_sf"/>
</dbReference>
<dbReference type="PANTHER" id="PTHR14464">
    <property type="entry name" value="EXONUCLEASE V"/>
    <property type="match status" value="1"/>
</dbReference>
<comment type="similarity">
    <text evidence="1">Belongs to the EXO5 family.</text>
</comment>
<keyword evidence="3" id="KW-0269">Exonuclease</keyword>
<gene>
    <name evidence="3" type="ORF">POVWA2_044650</name>
</gene>
<dbReference type="Pfam" id="PF09810">
    <property type="entry name" value="Exo5"/>
    <property type="match status" value="3"/>
</dbReference>
<keyword evidence="3" id="KW-0540">Nuclease</keyword>
<feature type="compositionally biased region" description="Polar residues" evidence="2">
    <location>
        <begin position="14"/>
        <end position="30"/>
    </location>
</feature>
<dbReference type="InterPro" id="IPR019190">
    <property type="entry name" value="EXOV"/>
</dbReference>
<accession>A0A1A8ZG07</accession>
<dbReference type="Proteomes" id="UP000078550">
    <property type="component" value="Unassembled WGS sequence"/>
</dbReference>
<feature type="region of interest" description="Disordered" evidence="2">
    <location>
        <begin position="50"/>
        <end position="73"/>
    </location>
</feature>
<dbReference type="Gene3D" id="3.90.320.10">
    <property type="match status" value="1"/>
</dbReference>
<evidence type="ECO:0000313" key="4">
    <source>
        <dbReference type="Proteomes" id="UP000078550"/>
    </source>
</evidence>